<evidence type="ECO:0000256" key="1">
    <source>
        <dbReference type="SAM" id="MobiDB-lite"/>
    </source>
</evidence>
<gene>
    <name evidence="2" type="ORF">FWK35_00008594</name>
</gene>
<organism evidence="2 3">
    <name type="scientific">Aphis craccivora</name>
    <name type="common">Cowpea aphid</name>
    <dbReference type="NCBI Taxonomy" id="307492"/>
    <lineage>
        <taxon>Eukaryota</taxon>
        <taxon>Metazoa</taxon>
        <taxon>Ecdysozoa</taxon>
        <taxon>Arthropoda</taxon>
        <taxon>Hexapoda</taxon>
        <taxon>Insecta</taxon>
        <taxon>Pterygota</taxon>
        <taxon>Neoptera</taxon>
        <taxon>Paraneoptera</taxon>
        <taxon>Hemiptera</taxon>
        <taxon>Sternorrhyncha</taxon>
        <taxon>Aphidomorpha</taxon>
        <taxon>Aphidoidea</taxon>
        <taxon>Aphididae</taxon>
        <taxon>Aphidini</taxon>
        <taxon>Aphis</taxon>
        <taxon>Aphis</taxon>
    </lineage>
</organism>
<dbReference type="EMBL" id="VUJU01000704">
    <property type="protein sequence ID" value="KAF0768781.1"/>
    <property type="molecule type" value="Genomic_DNA"/>
</dbReference>
<evidence type="ECO:0000313" key="2">
    <source>
        <dbReference type="EMBL" id="KAF0768781.1"/>
    </source>
</evidence>
<comment type="caution">
    <text evidence="2">The sequence shown here is derived from an EMBL/GenBank/DDBJ whole genome shotgun (WGS) entry which is preliminary data.</text>
</comment>
<proteinExistence type="predicted"/>
<feature type="region of interest" description="Disordered" evidence="1">
    <location>
        <begin position="46"/>
        <end position="70"/>
    </location>
</feature>
<evidence type="ECO:0000313" key="3">
    <source>
        <dbReference type="Proteomes" id="UP000478052"/>
    </source>
</evidence>
<keyword evidence="3" id="KW-1185">Reference proteome</keyword>
<accession>A0A6G0ZEA5</accession>
<dbReference type="OrthoDB" id="6433782at2759"/>
<protein>
    <submittedName>
        <fullName evidence="2">HTH CENPB-type domain-containing protein</fullName>
    </submittedName>
</protein>
<reference evidence="2 3" key="1">
    <citation type="submission" date="2019-08" db="EMBL/GenBank/DDBJ databases">
        <title>Whole genome of Aphis craccivora.</title>
        <authorList>
            <person name="Voronova N.V."/>
            <person name="Shulinski R.S."/>
            <person name="Bandarenka Y.V."/>
            <person name="Zhorov D.G."/>
            <person name="Warner D."/>
        </authorList>
    </citation>
    <scope>NUCLEOTIDE SEQUENCE [LARGE SCALE GENOMIC DNA]</scope>
    <source>
        <strain evidence="2">180601</strain>
        <tissue evidence="2">Whole Body</tissue>
    </source>
</reference>
<name>A0A6G0ZEA5_APHCR</name>
<dbReference type="Proteomes" id="UP000478052">
    <property type="component" value="Unassembled WGS sequence"/>
</dbReference>
<dbReference type="AlphaFoldDB" id="A0A6G0ZEA5"/>
<sequence>MLSYAKPIKTFSPLRQAIAKRKISEIISDLEIEKINENDQKNLFESYQQIPSHSQDPEPYPYSRSCSSGY</sequence>